<proteinExistence type="inferred from homology"/>
<evidence type="ECO:0000313" key="13">
    <source>
        <dbReference type="Proteomes" id="UP000594263"/>
    </source>
</evidence>
<keyword evidence="9 11" id="KW-0804">Transcription</keyword>
<evidence type="ECO:0000256" key="11">
    <source>
        <dbReference type="RuleBase" id="RU364033"/>
    </source>
</evidence>
<dbReference type="EnsemblPlants" id="Kaladp0456s0001.1.v1.1">
    <property type="protein sequence ID" value="Kaladp0456s0001.1.v1.1"/>
    <property type="gene ID" value="Kaladp0456s0001.v1.1"/>
</dbReference>
<evidence type="ECO:0000256" key="1">
    <source>
        <dbReference type="ARBA" id="ARBA00003357"/>
    </source>
</evidence>
<dbReference type="GO" id="GO:0000993">
    <property type="term" value="F:RNA polymerase II complex binding"/>
    <property type="evidence" value="ECO:0007669"/>
    <property type="project" value="TreeGrafter"/>
</dbReference>
<comment type="subcellular location">
    <subcellularLocation>
        <location evidence="2 11">Nucleus</location>
    </subcellularLocation>
</comment>
<dbReference type="Pfam" id="PF05129">
    <property type="entry name" value="Zn_ribbon_Elf1"/>
    <property type="match status" value="1"/>
</dbReference>
<keyword evidence="10 11" id="KW-0539">Nucleus</keyword>
<keyword evidence="8 11" id="KW-0805">Transcription regulation</keyword>
<dbReference type="GO" id="GO:0008270">
    <property type="term" value="F:zinc ion binding"/>
    <property type="evidence" value="ECO:0007669"/>
    <property type="project" value="UniProtKB-KW"/>
</dbReference>
<evidence type="ECO:0000256" key="8">
    <source>
        <dbReference type="ARBA" id="ARBA00023015"/>
    </source>
</evidence>
<evidence type="ECO:0000256" key="10">
    <source>
        <dbReference type="ARBA" id="ARBA00023242"/>
    </source>
</evidence>
<reference evidence="12" key="1">
    <citation type="submission" date="2021-01" db="UniProtKB">
        <authorList>
            <consortium name="EnsemblPlants"/>
        </authorList>
    </citation>
    <scope>IDENTIFICATION</scope>
</reference>
<dbReference type="PANTHER" id="PTHR20934:SF0">
    <property type="entry name" value="TRANSCRIPTION ELONGATION FACTOR 1 HOMOLOG"/>
    <property type="match status" value="1"/>
</dbReference>
<evidence type="ECO:0000256" key="2">
    <source>
        <dbReference type="ARBA" id="ARBA00004123"/>
    </source>
</evidence>
<comment type="function">
    <text evidence="1 11">Transcription elongation factor implicated in the maintenance of proper chromatin structure in actively transcribed regions.</text>
</comment>
<evidence type="ECO:0000256" key="7">
    <source>
        <dbReference type="ARBA" id="ARBA00022833"/>
    </source>
</evidence>
<keyword evidence="5 11" id="KW-0479">Metal-binding</keyword>
<comment type="similarity">
    <text evidence="3 11">Belongs to the ELOF1 family.</text>
</comment>
<evidence type="ECO:0000256" key="4">
    <source>
        <dbReference type="ARBA" id="ARBA00014973"/>
    </source>
</evidence>
<protein>
    <recommendedName>
        <fullName evidence="4 11">Transcription elongation factor 1 homolog</fullName>
    </recommendedName>
</protein>
<dbReference type="AlphaFoldDB" id="A0A7N0VAM6"/>
<dbReference type="GO" id="GO:0008023">
    <property type="term" value="C:transcription elongation factor complex"/>
    <property type="evidence" value="ECO:0007669"/>
    <property type="project" value="TreeGrafter"/>
</dbReference>
<keyword evidence="6 11" id="KW-0863">Zinc-finger</keyword>
<dbReference type="InterPro" id="IPR038567">
    <property type="entry name" value="T_Elf1_sf"/>
</dbReference>
<evidence type="ECO:0000256" key="5">
    <source>
        <dbReference type="ARBA" id="ARBA00022723"/>
    </source>
</evidence>
<evidence type="ECO:0000256" key="6">
    <source>
        <dbReference type="ARBA" id="ARBA00022771"/>
    </source>
</evidence>
<dbReference type="PANTHER" id="PTHR20934">
    <property type="entry name" value="TRANSCRIPTION ELONGATION FACTOR 1 HOMOLOG"/>
    <property type="match status" value="1"/>
</dbReference>
<evidence type="ECO:0000313" key="12">
    <source>
        <dbReference type="EnsemblPlants" id="Kaladp0456s0001.1.v1.1"/>
    </source>
</evidence>
<dbReference type="Gene3D" id="2.20.25.190">
    <property type="match status" value="1"/>
</dbReference>
<sequence>MARRKNAKKPASQKRLPKLGIGQGFTCPFCHHPESVECTIDNKLKIGNASCYVCSESYCVKINFLTEAIDIYSEWLDACEADNSNSSPRRKQIPQPVSPRYSDVFDDLSHGWRVDCCCCCSWWI</sequence>
<evidence type="ECO:0000256" key="9">
    <source>
        <dbReference type="ARBA" id="ARBA00023163"/>
    </source>
</evidence>
<name>A0A7N0VAM6_KALFE</name>
<dbReference type="Proteomes" id="UP000594263">
    <property type="component" value="Unplaced"/>
</dbReference>
<evidence type="ECO:0000256" key="3">
    <source>
        <dbReference type="ARBA" id="ARBA00009730"/>
    </source>
</evidence>
<dbReference type="SUPFAM" id="SSF57783">
    <property type="entry name" value="Zinc beta-ribbon"/>
    <property type="match status" value="1"/>
</dbReference>
<dbReference type="GO" id="GO:0006368">
    <property type="term" value="P:transcription elongation by RNA polymerase II"/>
    <property type="evidence" value="ECO:0007669"/>
    <property type="project" value="TreeGrafter"/>
</dbReference>
<dbReference type="FunFam" id="2.20.25.190:FF:000001">
    <property type="entry name" value="Transcription elongation factor 1 homolog"/>
    <property type="match status" value="1"/>
</dbReference>
<dbReference type="Gramene" id="Kaladp0456s0001.1.v1.1">
    <property type="protein sequence ID" value="Kaladp0456s0001.1.v1.1"/>
    <property type="gene ID" value="Kaladp0456s0001.v1.1"/>
</dbReference>
<dbReference type="InterPro" id="IPR007808">
    <property type="entry name" value="Elf1"/>
</dbReference>
<accession>A0A7N0VAM6</accession>
<keyword evidence="13" id="KW-1185">Reference proteome</keyword>
<organism evidence="12 13">
    <name type="scientific">Kalanchoe fedtschenkoi</name>
    <name type="common">Lavender scallops</name>
    <name type="synonym">South American air plant</name>
    <dbReference type="NCBI Taxonomy" id="63787"/>
    <lineage>
        <taxon>Eukaryota</taxon>
        <taxon>Viridiplantae</taxon>
        <taxon>Streptophyta</taxon>
        <taxon>Embryophyta</taxon>
        <taxon>Tracheophyta</taxon>
        <taxon>Spermatophyta</taxon>
        <taxon>Magnoliopsida</taxon>
        <taxon>eudicotyledons</taxon>
        <taxon>Gunneridae</taxon>
        <taxon>Pentapetalae</taxon>
        <taxon>Saxifragales</taxon>
        <taxon>Crassulaceae</taxon>
        <taxon>Kalanchoe</taxon>
    </lineage>
</organism>
<keyword evidence="7 11" id="KW-0862">Zinc</keyword>